<dbReference type="AlphaFoldDB" id="A0A844WF48"/>
<evidence type="ECO:0000256" key="7">
    <source>
        <dbReference type="RuleBase" id="RU369079"/>
    </source>
</evidence>
<evidence type="ECO:0000313" key="9">
    <source>
        <dbReference type="EMBL" id="MWB77959.1"/>
    </source>
</evidence>
<name>A0A844WF48_9RHOB</name>
<evidence type="ECO:0000259" key="8">
    <source>
        <dbReference type="Pfam" id="PF06808"/>
    </source>
</evidence>
<keyword evidence="6 7" id="KW-0472">Membrane</keyword>
<feature type="transmembrane region" description="Helical" evidence="7">
    <location>
        <begin position="394"/>
        <end position="422"/>
    </location>
</feature>
<accession>A0A844WF48</accession>
<feature type="transmembrane region" description="Helical" evidence="7">
    <location>
        <begin position="281"/>
        <end position="303"/>
    </location>
</feature>
<dbReference type="GO" id="GO:0022857">
    <property type="term" value="F:transmembrane transporter activity"/>
    <property type="evidence" value="ECO:0007669"/>
    <property type="project" value="UniProtKB-UniRule"/>
</dbReference>
<feature type="transmembrane region" description="Helical" evidence="7">
    <location>
        <begin position="46"/>
        <end position="65"/>
    </location>
</feature>
<proteinExistence type="inferred from homology"/>
<dbReference type="Pfam" id="PF06808">
    <property type="entry name" value="DctM"/>
    <property type="match status" value="1"/>
</dbReference>
<keyword evidence="5 7" id="KW-1133">Transmembrane helix</keyword>
<evidence type="ECO:0000256" key="6">
    <source>
        <dbReference type="ARBA" id="ARBA00023136"/>
    </source>
</evidence>
<feature type="transmembrane region" description="Helical" evidence="7">
    <location>
        <begin position="215"/>
        <end position="236"/>
    </location>
</feature>
<keyword evidence="10" id="KW-1185">Reference proteome</keyword>
<dbReference type="NCBIfam" id="TIGR00786">
    <property type="entry name" value="dctM"/>
    <property type="match status" value="1"/>
</dbReference>
<dbReference type="InterPro" id="IPR004681">
    <property type="entry name" value="TRAP_DctM"/>
</dbReference>
<dbReference type="PANTHER" id="PTHR33362">
    <property type="entry name" value="SIALIC ACID TRAP TRANSPORTER PERMEASE PROTEIN SIAT-RELATED"/>
    <property type="match status" value="1"/>
</dbReference>
<comment type="caution">
    <text evidence="9">The sequence shown here is derived from an EMBL/GenBank/DDBJ whole genome shotgun (WGS) entry which is preliminary data.</text>
</comment>
<evidence type="ECO:0000256" key="4">
    <source>
        <dbReference type="ARBA" id="ARBA00022692"/>
    </source>
</evidence>
<keyword evidence="4 7" id="KW-0812">Transmembrane</keyword>
<dbReference type="EMBL" id="WNXQ01000003">
    <property type="protein sequence ID" value="MWB77959.1"/>
    <property type="molecule type" value="Genomic_DNA"/>
</dbReference>
<gene>
    <name evidence="9" type="ORF">GLS40_07990</name>
</gene>
<dbReference type="RefSeq" id="WP_160382211.1">
    <property type="nucleotide sequence ID" value="NZ_WNXQ01000003.1"/>
</dbReference>
<evidence type="ECO:0000256" key="1">
    <source>
        <dbReference type="ARBA" id="ARBA00004429"/>
    </source>
</evidence>
<dbReference type="Proteomes" id="UP000443843">
    <property type="component" value="Unassembled WGS sequence"/>
</dbReference>
<keyword evidence="2" id="KW-1003">Cell membrane</keyword>
<feature type="domain" description="TRAP C4-dicarboxylate transport system permease DctM subunit" evidence="8">
    <location>
        <begin position="7"/>
        <end position="418"/>
    </location>
</feature>
<evidence type="ECO:0000256" key="5">
    <source>
        <dbReference type="ARBA" id="ARBA00022989"/>
    </source>
</evidence>
<dbReference type="GO" id="GO:0005886">
    <property type="term" value="C:plasma membrane"/>
    <property type="evidence" value="ECO:0007669"/>
    <property type="project" value="UniProtKB-SubCell"/>
</dbReference>
<evidence type="ECO:0000313" key="10">
    <source>
        <dbReference type="Proteomes" id="UP000443843"/>
    </source>
</evidence>
<feature type="transmembrane region" description="Helical" evidence="7">
    <location>
        <begin position="242"/>
        <end position="260"/>
    </location>
</feature>
<feature type="transmembrane region" description="Helical" evidence="7">
    <location>
        <begin position="170"/>
        <end position="194"/>
    </location>
</feature>
<keyword evidence="7" id="KW-0813">Transport</keyword>
<reference evidence="9 10" key="1">
    <citation type="submission" date="2019-11" db="EMBL/GenBank/DDBJ databases">
        <title>Pseudooceanicola pacifica sp. nov., isolated from deep-sea sediment of the Pacific Ocean.</title>
        <authorList>
            <person name="Lyu L."/>
        </authorList>
    </citation>
    <scope>NUCLEOTIDE SEQUENCE [LARGE SCALE GENOMIC DNA]</scope>
    <source>
        <strain evidence="9 10">216_PA32_1</strain>
    </source>
</reference>
<feature type="transmembrane region" description="Helical" evidence="7">
    <location>
        <begin position="135"/>
        <end position="158"/>
    </location>
</feature>
<comment type="function">
    <text evidence="7">Part of the tripartite ATP-independent periplasmic (TRAP) transport system.</text>
</comment>
<dbReference type="PIRSF" id="PIRSF006066">
    <property type="entry name" value="HI0050"/>
    <property type="match status" value="1"/>
</dbReference>
<dbReference type="PANTHER" id="PTHR33362:SF5">
    <property type="entry name" value="C4-DICARBOXYLATE TRAP TRANSPORTER LARGE PERMEASE PROTEIN DCTM"/>
    <property type="match status" value="1"/>
</dbReference>
<keyword evidence="3 7" id="KW-0997">Cell inner membrane</keyword>
<protein>
    <recommendedName>
        <fullName evidence="7">TRAP transporter large permease protein</fullName>
    </recommendedName>
</protein>
<sequence>MLATSLFLLFGLVLLSISVAASLGLLGLILGAIYSPMPLYRGLADIVWVNAIEFLLLAIPLFVFMGEVLLRSGIAARMYEALTKWLAWLPGGLMHTNVGASALFAATSGSSVATAATIGTVALPEAESRGYNERLFLGSLTSGGTLGILIPPSINLIIFGLLTNTSVPDLYMAGLVPGLLMASIFTMTVLVACLMRPGWGGARITCTWAERLRALPELIPPVLIFLLVVGSIYGGLATPTEAAGLGVVGALVLAGARKALSWPMLLSAAEATMRTTAMVMLIVLAAMFLNFVLGVIGLTQALASFVAQLGWSPTAMMFAIVVFYLILGCFLETLSMLITTAPLITPIVIGLGFDPVWFGVLMMVLLEMALLTPPIGINLYVVQSVRRKGTLTDVVIGTLPFLAAMMVMVVLLIAFPGIALWLPKALG</sequence>
<organism evidence="9 10">
    <name type="scientific">Pseudooceanicola pacificus</name>
    <dbReference type="NCBI Taxonomy" id="2676438"/>
    <lineage>
        <taxon>Bacteria</taxon>
        <taxon>Pseudomonadati</taxon>
        <taxon>Pseudomonadota</taxon>
        <taxon>Alphaproteobacteria</taxon>
        <taxon>Rhodobacterales</taxon>
        <taxon>Paracoccaceae</taxon>
        <taxon>Pseudooceanicola</taxon>
    </lineage>
</organism>
<feature type="transmembrane region" description="Helical" evidence="7">
    <location>
        <begin position="6"/>
        <end position="34"/>
    </location>
</feature>
<feature type="transmembrane region" description="Helical" evidence="7">
    <location>
        <begin position="359"/>
        <end position="382"/>
    </location>
</feature>
<evidence type="ECO:0000256" key="3">
    <source>
        <dbReference type="ARBA" id="ARBA00022519"/>
    </source>
</evidence>
<dbReference type="InterPro" id="IPR010656">
    <property type="entry name" value="DctM"/>
</dbReference>
<comment type="subunit">
    <text evidence="7">The complex comprises the extracytoplasmic solute receptor protein and the two transmembrane proteins.</text>
</comment>
<evidence type="ECO:0000256" key="2">
    <source>
        <dbReference type="ARBA" id="ARBA00022475"/>
    </source>
</evidence>
<comment type="subcellular location">
    <subcellularLocation>
        <location evidence="1 7">Cell inner membrane</location>
        <topology evidence="1 7">Multi-pass membrane protein</topology>
    </subcellularLocation>
</comment>
<comment type="similarity">
    <text evidence="7">Belongs to the TRAP transporter large permease family.</text>
</comment>
<comment type="caution">
    <text evidence="7">Lacks conserved residue(s) required for the propagation of feature annotation.</text>
</comment>